<feature type="transmembrane region" description="Helical" evidence="5">
    <location>
        <begin position="142"/>
        <end position="159"/>
    </location>
</feature>
<organism evidence="6 7">
    <name type="scientific">Phreatobacter aquaticus</name>
    <dbReference type="NCBI Taxonomy" id="2570229"/>
    <lineage>
        <taxon>Bacteria</taxon>
        <taxon>Pseudomonadati</taxon>
        <taxon>Pseudomonadota</taxon>
        <taxon>Alphaproteobacteria</taxon>
        <taxon>Hyphomicrobiales</taxon>
        <taxon>Phreatobacteraceae</taxon>
        <taxon>Phreatobacter</taxon>
    </lineage>
</organism>
<dbReference type="Proteomes" id="UP000298588">
    <property type="component" value="Chromosome"/>
</dbReference>
<dbReference type="Pfam" id="PF03006">
    <property type="entry name" value="HlyIII"/>
    <property type="match status" value="1"/>
</dbReference>
<evidence type="ECO:0000313" key="6">
    <source>
        <dbReference type="EMBL" id="QCK88479.1"/>
    </source>
</evidence>
<keyword evidence="2 5" id="KW-0812">Transmembrane</keyword>
<dbReference type="PANTHER" id="PTHR20855">
    <property type="entry name" value="ADIPOR/PROGESTIN RECEPTOR-RELATED"/>
    <property type="match status" value="1"/>
</dbReference>
<evidence type="ECO:0000256" key="1">
    <source>
        <dbReference type="ARBA" id="ARBA00004141"/>
    </source>
</evidence>
<keyword evidence="7" id="KW-1185">Reference proteome</keyword>
<feature type="transmembrane region" description="Helical" evidence="5">
    <location>
        <begin position="201"/>
        <end position="220"/>
    </location>
</feature>
<feature type="transmembrane region" description="Helical" evidence="5">
    <location>
        <begin position="53"/>
        <end position="77"/>
    </location>
</feature>
<dbReference type="OrthoDB" id="9813689at2"/>
<feature type="transmembrane region" description="Helical" evidence="5">
    <location>
        <begin position="89"/>
        <end position="107"/>
    </location>
</feature>
<feature type="transmembrane region" description="Helical" evidence="5">
    <location>
        <begin position="20"/>
        <end position="47"/>
    </location>
</feature>
<gene>
    <name evidence="6" type="ORF">E8L99_23325</name>
</gene>
<dbReference type="RefSeq" id="WP_137101805.1">
    <property type="nucleotide sequence ID" value="NZ_CP039865.1"/>
</dbReference>
<dbReference type="InterPro" id="IPR004254">
    <property type="entry name" value="AdipoR/HlyIII-related"/>
</dbReference>
<evidence type="ECO:0000256" key="4">
    <source>
        <dbReference type="ARBA" id="ARBA00023136"/>
    </source>
</evidence>
<evidence type="ECO:0000256" key="5">
    <source>
        <dbReference type="SAM" id="Phobius"/>
    </source>
</evidence>
<keyword evidence="4 5" id="KW-0472">Membrane</keyword>
<feature type="transmembrane region" description="Helical" evidence="5">
    <location>
        <begin position="113"/>
        <end position="135"/>
    </location>
</feature>
<evidence type="ECO:0000256" key="2">
    <source>
        <dbReference type="ARBA" id="ARBA00022692"/>
    </source>
</evidence>
<accession>A0A4D7QSU3</accession>
<reference evidence="6 7" key="1">
    <citation type="submission" date="2019-04" db="EMBL/GenBank/DDBJ databases">
        <title>Phreatobacter aquaticus sp. nov.</title>
        <authorList>
            <person name="Choi A."/>
            <person name="Baek K."/>
        </authorList>
    </citation>
    <scope>NUCLEOTIDE SEQUENCE [LARGE SCALE GENOMIC DNA]</scope>
    <source>
        <strain evidence="6 7">NMCR1094</strain>
    </source>
</reference>
<keyword evidence="3 5" id="KW-1133">Transmembrane helix</keyword>
<dbReference type="PANTHER" id="PTHR20855:SF3">
    <property type="entry name" value="LD03007P"/>
    <property type="match status" value="1"/>
</dbReference>
<sequence>MTTHDGRPHGMNWRYDRAELIADGTVHILGAVAAVAAATAMIVIATIRAEASIIASVAIYAASLVLGIGISAAYNMWPVSRTKWLLRRFDHAAIYFLIAGTYTPFMIHAGSTLTYMVLGFVWTVAIVGAAVKLLAPGRYDGLAVGLYLGLSWSGILVAHEVFHVISLSSAIMLVVGGLIYSGGVVFHLWQSLRFQNAIWHAFVLVAAGFQYGAVFGGVVLA</sequence>
<dbReference type="KEGG" id="paqt:E8L99_23325"/>
<dbReference type="EMBL" id="CP039865">
    <property type="protein sequence ID" value="QCK88479.1"/>
    <property type="molecule type" value="Genomic_DNA"/>
</dbReference>
<comment type="subcellular location">
    <subcellularLocation>
        <location evidence="1">Membrane</location>
        <topology evidence="1">Multi-pass membrane protein</topology>
    </subcellularLocation>
</comment>
<name>A0A4D7QSU3_9HYPH</name>
<feature type="transmembrane region" description="Helical" evidence="5">
    <location>
        <begin position="165"/>
        <end position="189"/>
    </location>
</feature>
<protein>
    <submittedName>
        <fullName evidence="6">Hemolysin III family protein</fullName>
    </submittedName>
</protein>
<dbReference type="AlphaFoldDB" id="A0A4D7QSU3"/>
<evidence type="ECO:0000313" key="7">
    <source>
        <dbReference type="Proteomes" id="UP000298588"/>
    </source>
</evidence>
<dbReference type="GO" id="GO:0016020">
    <property type="term" value="C:membrane"/>
    <property type="evidence" value="ECO:0007669"/>
    <property type="project" value="UniProtKB-SubCell"/>
</dbReference>
<evidence type="ECO:0000256" key="3">
    <source>
        <dbReference type="ARBA" id="ARBA00022989"/>
    </source>
</evidence>
<proteinExistence type="predicted"/>